<proteinExistence type="predicted"/>
<gene>
    <name evidence="1" type="ORF">CSX02_12770</name>
</gene>
<evidence type="ECO:0000313" key="1">
    <source>
        <dbReference type="EMBL" id="PHU36445.1"/>
    </source>
</evidence>
<keyword evidence="2" id="KW-1185">Reference proteome</keyword>
<dbReference type="EMBL" id="PDYG01000134">
    <property type="protein sequence ID" value="PHU36445.1"/>
    <property type="molecule type" value="Genomic_DNA"/>
</dbReference>
<dbReference type="PANTHER" id="PTHR40026:SF1">
    <property type="entry name" value="PROTEIN VEG"/>
    <property type="match status" value="1"/>
</dbReference>
<organism evidence="1 2">
    <name type="scientific">Agathobacter ruminis</name>
    <dbReference type="NCBI Taxonomy" id="1712665"/>
    <lineage>
        <taxon>Bacteria</taxon>
        <taxon>Bacillati</taxon>
        <taxon>Bacillota</taxon>
        <taxon>Clostridia</taxon>
        <taxon>Lachnospirales</taxon>
        <taxon>Lachnospiraceae</taxon>
        <taxon>Agathobacter</taxon>
    </lineage>
</organism>
<dbReference type="RefSeq" id="WP_031542402.1">
    <property type="nucleotide sequence ID" value="NZ_JANSWH010000071.1"/>
</dbReference>
<dbReference type="Pfam" id="PF06257">
    <property type="entry name" value="VEG"/>
    <property type="match status" value="1"/>
</dbReference>
<evidence type="ECO:0008006" key="3">
    <source>
        <dbReference type="Google" id="ProtNLM"/>
    </source>
</evidence>
<dbReference type="PANTHER" id="PTHR40026">
    <property type="entry name" value="PROTEIN VEG"/>
    <property type="match status" value="1"/>
</dbReference>
<name>A0A2G3DZX4_9FIRM</name>
<dbReference type="GO" id="GO:0006355">
    <property type="term" value="P:regulation of DNA-templated transcription"/>
    <property type="evidence" value="ECO:0007669"/>
    <property type="project" value="InterPro"/>
</dbReference>
<reference evidence="1 2" key="1">
    <citation type="submission" date="2017-10" db="EMBL/GenBank/DDBJ databases">
        <title>Resolving the taxonomy of Roseburia spp., Eubacterium rectale and Agathobacter spp. through phylogenomic analysis.</title>
        <authorList>
            <person name="Sheridan P.O."/>
            <person name="Walker A.W."/>
            <person name="Duncan S.H."/>
            <person name="Scott K.P."/>
            <person name="Toole P.W.O."/>
            <person name="Luis P."/>
            <person name="Flint H.J."/>
        </authorList>
    </citation>
    <scope>NUCLEOTIDE SEQUENCE [LARGE SCALE GENOMIC DNA]</scope>
    <source>
        <strain evidence="1 2">JK623</strain>
    </source>
</reference>
<accession>A0A2G3DZX4</accession>
<dbReference type="InterPro" id="IPR009366">
    <property type="entry name" value="Protein_Veg"/>
</dbReference>
<dbReference type="Proteomes" id="UP000224563">
    <property type="component" value="Unassembled WGS sequence"/>
</dbReference>
<dbReference type="Gene3D" id="2.30.30.100">
    <property type="match status" value="1"/>
</dbReference>
<sequence>MEQAEINKVRASVHQQCGSRVKIQLDRGRNKVDIQEGVIQEAYPSVFTILVDDELDRNPPQLLSFSYKDIITKDIRMKLCNG</sequence>
<dbReference type="AlphaFoldDB" id="A0A2G3DZX4"/>
<evidence type="ECO:0000313" key="2">
    <source>
        <dbReference type="Proteomes" id="UP000224563"/>
    </source>
</evidence>
<comment type="caution">
    <text evidence="1">The sequence shown here is derived from an EMBL/GenBank/DDBJ whole genome shotgun (WGS) entry which is preliminary data.</text>
</comment>
<reference evidence="1 2" key="2">
    <citation type="submission" date="2017-10" db="EMBL/GenBank/DDBJ databases">
        <authorList>
            <person name="Banno H."/>
            <person name="Chua N.-H."/>
        </authorList>
    </citation>
    <scope>NUCLEOTIDE SEQUENCE [LARGE SCALE GENOMIC DNA]</scope>
    <source>
        <strain evidence="1 2">JK623</strain>
    </source>
</reference>
<protein>
    <recommendedName>
        <fullName evidence="3">Veg protein</fullName>
    </recommendedName>
</protein>